<reference evidence="1 2" key="1">
    <citation type="journal article" date="2021" name="Int. J. Syst. Evol. Microbiol.">
        <title>Halobaculum halophilum sp. nov. and Halobaculum salinum sp. nov., isolated from salt lake and saline soil.</title>
        <authorList>
            <person name="Cui H.L."/>
            <person name="Shi X.W."/>
            <person name="Yin X.M."/>
            <person name="Yang X.Y."/>
            <person name="Hou J."/>
            <person name="Zhu L."/>
        </authorList>
    </citation>
    <scope>NUCLEOTIDE SEQUENCE [LARGE SCALE GENOMIC DNA]</scope>
    <source>
        <strain evidence="1 2">NBRC 109044</strain>
    </source>
</reference>
<dbReference type="Gene3D" id="1.10.287.1080">
    <property type="entry name" value="MazG-like"/>
    <property type="match status" value="1"/>
</dbReference>
<name>A0A8T8WBC1_9EURY</name>
<dbReference type="EMBL" id="CP081958">
    <property type="protein sequence ID" value="QZP37054.1"/>
    <property type="molecule type" value="Genomic_DNA"/>
</dbReference>
<dbReference type="AlphaFoldDB" id="A0A8T8WBC1"/>
<gene>
    <name evidence="1" type="ORF">K6T50_12240</name>
</gene>
<evidence type="ECO:0000313" key="1">
    <source>
        <dbReference type="EMBL" id="QZP37054.1"/>
    </source>
</evidence>
<keyword evidence="2" id="KW-1185">Reference proteome</keyword>
<accession>A0A8T8WBC1</accession>
<evidence type="ECO:0000313" key="2">
    <source>
        <dbReference type="Proteomes" id="UP000826254"/>
    </source>
</evidence>
<dbReference type="KEGG" id="hmp:K6T50_12240"/>
<dbReference type="RefSeq" id="WP_222606869.1">
    <property type="nucleotide sequence ID" value="NZ_CP081958.1"/>
</dbReference>
<dbReference type="Proteomes" id="UP000826254">
    <property type="component" value="Chromosome"/>
</dbReference>
<dbReference type="SUPFAM" id="SSF101386">
    <property type="entry name" value="all-alpha NTP pyrophosphatases"/>
    <property type="match status" value="1"/>
</dbReference>
<organism evidence="1 2">
    <name type="scientific">Halobaculum magnesiiphilum</name>
    <dbReference type="NCBI Taxonomy" id="1017351"/>
    <lineage>
        <taxon>Archaea</taxon>
        <taxon>Methanobacteriati</taxon>
        <taxon>Methanobacteriota</taxon>
        <taxon>Stenosarchaea group</taxon>
        <taxon>Halobacteria</taxon>
        <taxon>Halobacteriales</taxon>
        <taxon>Haloferacaceae</taxon>
        <taxon>Halobaculum</taxon>
    </lineage>
</organism>
<sequence length="87" mass="9819">MSDRDCAGASSAVFDRWIGKADENIEEWGLQDRETLLLAMQEELGELTQAVLETATEDGDPDRIDEELDDLGALLLQFHERRQRGGR</sequence>
<dbReference type="GeneID" id="67178924"/>
<protein>
    <submittedName>
        <fullName evidence="1">Uncharacterized protein</fullName>
    </submittedName>
</protein>
<proteinExistence type="predicted"/>